<evidence type="ECO:0000313" key="8">
    <source>
        <dbReference type="EMBL" id="KAJ8977707.1"/>
    </source>
</evidence>
<dbReference type="InterPro" id="IPR013087">
    <property type="entry name" value="Znf_C2H2_type"/>
</dbReference>
<proteinExistence type="predicted"/>
<feature type="domain" description="C2H2-type" evidence="7">
    <location>
        <begin position="338"/>
        <end position="365"/>
    </location>
</feature>
<feature type="region of interest" description="Disordered" evidence="6">
    <location>
        <begin position="46"/>
        <end position="67"/>
    </location>
</feature>
<feature type="region of interest" description="Disordered" evidence="6">
    <location>
        <begin position="97"/>
        <end position="130"/>
    </location>
</feature>
<evidence type="ECO:0000256" key="1">
    <source>
        <dbReference type="ARBA" id="ARBA00022723"/>
    </source>
</evidence>
<feature type="domain" description="C2H2-type" evidence="7">
    <location>
        <begin position="282"/>
        <end position="309"/>
    </location>
</feature>
<feature type="domain" description="C2H2-type" evidence="7">
    <location>
        <begin position="232"/>
        <end position="259"/>
    </location>
</feature>
<accession>A0ABQ9JJV9</accession>
<feature type="domain" description="C2H2-type" evidence="7">
    <location>
        <begin position="366"/>
        <end position="394"/>
    </location>
</feature>
<feature type="domain" description="C2H2-type" evidence="7">
    <location>
        <begin position="310"/>
        <end position="337"/>
    </location>
</feature>
<evidence type="ECO:0000256" key="5">
    <source>
        <dbReference type="PROSITE-ProRule" id="PRU00042"/>
    </source>
</evidence>
<evidence type="ECO:0000256" key="6">
    <source>
        <dbReference type="SAM" id="MobiDB-lite"/>
    </source>
</evidence>
<feature type="compositionally biased region" description="Polar residues" evidence="6">
    <location>
        <begin position="107"/>
        <end position="130"/>
    </location>
</feature>
<feature type="compositionally biased region" description="Polar residues" evidence="6">
    <location>
        <begin position="52"/>
        <end position="65"/>
    </location>
</feature>
<dbReference type="Pfam" id="PF00096">
    <property type="entry name" value="zf-C2H2"/>
    <property type="match status" value="5"/>
</dbReference>
<evidence type="ECO:0000256" key="4">
    <source>
        <dbReference type="ARBA" id="ARBA00022833"/>
    </source>
</evidence>
<keyword evidence="3 5" id="KW-0863">Zinc-finger</keyword>
<keyword evidence="1" id="KW-0479">Metal-binding</keyword>
<dbReference type="PANTHER" id="PTHR24408:SF58">
    <property type="entry name" value="TRANSCRIPTION FACTOR (TFIIIA), PUTATIVE (AFU_ORTHOLOGUE AFUA_1G05150)-RELATED"/>
    <property type="match status" value="1"/>
</dbReference>
<gene>
    <name evidence="8" type="ORF">NQ317_005440</name>
</gene>
<feature type="domain" description="C2H2-type" evidence="7">
    <location>
        <begin position="176"/>
        <end position="203"/>
    </location>
</feature>
<dbReference type="SMART" id="SM00355">
    <property type="entry name" value="ZnF_C2H2"/>
    <property type="match status" value="7"/>
</dbReference>
<dbReference type="Gene3D" id="3.30.160.60">
    <property type="entry name" value="Classic Zinc Finger"/>
    <property type="match status" value="6"/>
</dbReference>
<feature type="region of interest" description="Disordered" evidence="6">
    <location>
        <begin position="590"/>
        <end position="609"/>
    </location>
</feature>
<keyword evidence="9" id="KW-1185">Reference proteome</keyword>
<feature type="region of interest" description="Disordered" evidence="6">
    <location>
        <begin position="402"/>
        <end position="422"/>
    </location>
</feature>
<keyword evidence="2" id="KW-0677">Repeat</keyword>
<feature type="domain" description="C2H2-type" evidence="7">
    <location>
        <begin position="204"/>
        <end position="231"/>
    </location>
</feature>
<dbReference type="SUPFAM" id="SSF57667">
    <property type="entry name" value="beta-beta-alpha zinc fingers"/>
    <property type="match status" value="5"/>
</dbReference>
<organism evidence="8 9">
    <name type="scientific">Molorchus minor</name>
    <dbReference type="NCBI Taxonomy" id="1323400"/>
    <lineage>
        <taxon>Eukaryota</taxon>
        <taxon>Metazoa</taxon>
        <taxon>Ecdysozoa</taxon>
        <taxon>Arthropoda</taxon>
        <taxon>Hexapoda</taxon>
        <taxon>Insecta</taxon>
        <taxon>Pterygota</taxon>
        <taxon>Neoptera</taxon>
        <taxon>Endopterygota</taxon>
        <taxon>Coleoptera</taxon>
        <taxon>Polyphaga</taxon>
        <taxon>Cucujiformia</taxon>
        <taxon>Chrysomeloidea</taxon>
        <taxon>Cerambycidae</taxon>
        <taxon>Lamiinae</taxon>
        <taxon>Monochamini</taxon>
        <taxon>Molorchus</taxon>
    </lineage>
</organism>
<dbReference type="Proteomes" id="UP001162164">
    <property type="component" value="Unassembled WGS sequence"/>
</dbReference>
<evidence type="ECO:0000259" key="7">
    <source>
        <dbReference type="PROSITE" id="PS50157"/>
    </source>
</evidence>
<comment type="caution">
    <text evidence="8">The sequence shown here is derived from an EMBL/GenBank/DDBJ whole genome shotgun (WGS) entry which is preliminary data.</text>
</comment>
<dbReference type="EMBL" id="JAPWTJ010000517">
    <property type="protein sequence ID" value="KAJ8977707.1"/>
    <property type="molecule type" value="Genomic_DNA"/>
</dbReference>
<evidence type="ECO:0000256" key="2">
    <source>
        <dbReference type="ARBA" id="ARBA00022737"/>
    </source>
</evidence>
<reference evidence="8" key="1">
    <citation type="journal article" date="2023" name="Insect Mol. Biol.">
        <title>Genome sequencing provides insights into the evolution of gene families encoding plant cell wall-degrading enzymes in longhorned beetles.</title>
        <authorList>
            <person name="Shin N.R."/>
            <person name="Okamura Y."/>
            <person name="Kirsch R."/>
            <person name="Pauchet Y."/>
        </authorList>
    </citation>
    <scope>NUCLEOTIDE SEQUENCE</scope>
    <source>
        <strain evidence="8">MMC_N1</strain>
    </source>
</reference>
<protein>
    <recommendedName>
        <fullName evidence="7">C2H2-type domain-containing protein</fullName>
    </recommendedName>
</protein>
<sequence>MQENLCLQCKNVSAGPSNRLVQDSCGHKKCRVCLLEDEEKCKQCEDEKSARGENTNVNGTTSGGSKTVFENGDLKQEIFLNNHTAVIQMNGNASLVSNSGAKDKTPNENSASIADESGNIQNRGATVKGNNGLTLKVSKKRKAQAKGKKCDKEKKRAYSSVDIPKHIKVNLDPLSYHCDICDKNFITKAHVKYHTYCAGAVKPYKCEICQKEFILRAQLDVHSYKHKNVKPHACSVCKKSFADRSKLIRHSTLHSNVNAATPTGARESLRLHSIIHKGEKPYVCKLCPSRFNNLSNLNKHIISHSKEKAHMCDQCGKRFKLKWALSVHRKSHLRIRPHECGICLKTFVNNKDLQRHSLIHADDKGYTCSICRTSFCRKDNLNRHMRNTHPGKKGEVIKNVVKPPELPPKKNPEAVSPVKSDSRSGTVINGPIKLAFKTPAFKSHYNINRDFNYIPPQIQKAYDMAESVDICQKILSPKTAILPRSIIGKADLMSNYPTPPIHYETSFQNRKHAMIKNIKFKVPIQYTNNFKENAQKNNPSEMNDFTADSAKNDISQLSDNRIVQDASNNNTYAELKPVAMTSVIVNNNMSQPSSMHWRRRTSQNLNLKN</sequence>
<evidence type="ECO:0000256" key="3">
    <source>
        <dbReference type="ARBA" id="ARBA00022771"/>
    </source>
</evidence>
<dbReference type="PROSITE" id="PS00028">
    <property type="entry name" value="ZINC_FINGER_C2H2_1"/>
    <property type="match status" value="6"/>
</dbReference>
<dbReference type="PANTHER" id="PTHR24408">
    <property type="entry name" value="ZINC FINGER PROTEIN"/>
    <property type="match status" value="1"/>
</dbReference>
<name>A0ABQ9JJV9_9CUCU</name>
<keyword evidence="4" id="KW-0862">Zinc</keyword>
<dbReference type="PROSITE" id="PS50157">
    <property type="entry name" value="ZINC_FINGER_C2H2_2"/>
    <property type="match status" value="7"/>
</dbReference>
<dbReference type="InterPro" id="IPR036236">
    <property type="entry name" value="Znf_C2H2_sf"/>
</dbReference>
<evidence type="ECO:0000313" key="9">
    <source>
        <dbReference type="Proteomes" id="UP001162164"/>
    </source>
</evidence>